<reference evidence="2" key="1">
    <citation type="submission" date="2020-12" db="EMBL/GenBank/DDBJ databases">
        <title>Hymenobacter sp.</title>
        <authorList>
            <person name="Kim M.K."/>
        </authorList>
    </citation>
    <scope>NUCLEOTIDE SEQUENCE [LARGE SCALE GENOMIC DNA]</scope>
    <source>
        <strain evidence="2">BT553</strain>
    </source>
</reference>
<dbReference type="Gene3D" id="3.20.20.80">
    <property type="entry name" value="Glycosidases"/>
    <property type="match status" value="1"/>
</dbReference>
<dbReference type="InterPro" id="IPR051913">
    <property type="entry name" value="GH2_Domain-Containing"/>
</dbReference>
<protein>
    <recommendedName>
        <fullName evidence="3">Beta-galactosidase</fullName>
    </recommendedName>
</protein>
<accession>A0ABS0XRK5</accession>
<sequence length="962" mass="106315">MTGSGLRHGQIDRRRLVQTLGVTPFLGLFGPAVLAGEREASGDLAAIWRRALDPDDEGLSRRWYATTLPDTLPMPGSLEQGRVGNPVALTTPWTGDVNDRSYFTEPNYARYRKPGQLKVPFFLQPDTWYRGAAWYQRDIDIPAAWQGKRVELFLERPHWETRVWVDGRAIGRSDALHVPHLYDLGRLSPGVHRLTIRVDNRMIVEIGHNGHGVTDHTQGNWNGIAGRIELRASEPAWIDRVDLYPSFADRVLTVRGTLARIGAATGAATADILFAGRSTRATVEWTGTDGRFEAKVGADPGDTASARAWDEFDPVLHDVTVRLANGEEWQGRFGWRELAAGPDGFTMNGRPVMFRGALECSIFPLTGHPPTDIDNWRRIMRRAKDYGLNHLRFHSYCPPGAAFDAADEAGIYMQIETVWANQSVKIGSGLPVDRWVLAETDRVLAAHGNHPSFVLMTHGNEPGGGKTPAGEAKRDAFLAAYVTTYRQRDPRRLWTAGSGWPLIDESQYHVTPKPRIQDWGQGLASRINAKPPETQTDYRDFIGRYRAPVISHEIGQWCVYPDLNERRKYTGYLKAKNFDIFADRLRDNGLHDLAPEFLYASGRLQVLCYKEEIESVLRTHKMGGFQLLGLQDFPGQGTALVGVLDPFWDDKGYVTGSEYRRFCAATVPLARMGSRVVDSGKAFAFTIDVAHFGAAPIADAAIVWRIETTDGATLAEGSFTHTIPLGNAPLDLSAAPVLTVKSASAARLTVGIRHAGRMVAENDWDLWIYPAVKASSATSRIRRTDRIDAALLDHLAGGGDALIGLSGKSVANYAKRSVQLGFSSIFWNTLWTQGQPPTTLGILCDPDHAALADFPTDAHSNWHWWHLIHRAGALRLDLLPPGVKPIVRVIDDWFTARPLGLVIEVAVGRGRAIVCGFALDGTGADDPVSRQLIASLERYMTGDRFRPATPVSPDQLRRLAAV</sequence>
<comment type="caution">
    <text evidence="1">The sequence shown here is derived from an EMBL/GenBank/DDBJ whole genome shotgun (WGS) entry which is preliminary data.</text>
</comment>
<dbReference type="SUPFAM" id="SSF51445">
    <property type="entry name" value="(Trans)glycosidases"/>
    <property type="match status" value="1"/>
</dbReference>
<evidence type="ECO:0000313" key="2">
    <source>
        <dbReference type="Proteomes" id="UP000640426"/>
    </source>
</evidence>
<evidence type="ECO:0008006" key="3">
    <source>
        <dbReference type="Google" id="ProtNLM"/>
    </source>
</evidence>
<dbReference type="PANTHER" id="PTHR42732">
    <property type="entry name" value="BETA-GALACTOSIDASE"/>
    <property type="match status" value="1"/>
</dbReference>
<gene>
    <name evidence="1" type="ORF">JAO74_12785</name>
</gene>
<dbReference type="Proteomes" id="UP000640426">
    <property type="component" value="Unassembled WGS sequence"/>
</dbReference>
<dbReference type="Gene3D" id="2.60.120.260">
    <property type="entry name" value="Galactose-binding domain-like"/>
    <property type="match status" value="1"/>
</dbReference>
<proteinExistence type="predicted"/>
<dbReference type="InterPro" id="IPR017853">
    <property type="entry name" value="GH"/>
</dbReference>
<dbReference type="InterPro" id="IPR008979">
    <property type="entry name" value="Galactose-bd-like_sf"/>
</dbReference>
<organism evidence="1 2">
    <name type="scientific">Sphingomonas mollis</name>
    <dbReference type="NCBI Taxonomy" id="2795726"/>
    <lineage>
        <taxon>Bacteria</taxon>
        <taxon>Pseudomonadati</taxon>
        <taxon>Pseudomonadota</taxon>
        <taxon>Alphaproteobacteria</taxon>
        <taxon>Sphingomonadales</taxon>
        <taxon>Sphingomonadaceae</taxon>
        <taxon>Sphingomonas</taxon>
    </lineage>
</organism>
<evidence type="ECO:0000313" key="1">
    <source>
        <dbReference type="EMBL" id="MBJ6122669.1"/>
    </source>
</evidence>
<keyword evidence="2" id="KW-1185">Reference proteome</keyword>
<dbReference type="EMBL" id="JAELXS010000007">
    <property type="protein sequence ID" value="MBJ6122669.1"/>
    <property type="molecule type" value="Genomic_DNA"/>
</dbReference>
<name>A0ABS0XRK5_9SPHN</name>
<dbReference type="PANTHER" id="PTHR42732:SF1">
    <property type="entry name" value="BETA-MANNOSIDASE"/>
    <property type="match status" value="1"/>
</dbReference>
<dbReference type="SUPFAM" id="SSF49785">
    <property type="entry name" value="Galactose-binding domain-like"/>
    <property type="match status" value="1"/>
</dbReference>